<dbReference type="PANTHER" id="PTHR31360">
    <property type="match status" value="1"/>
</dbReference>
<name>A0A370P4S9_ASPPH</name>
<protein>
    <submittedName>
        <fullName evidence="2">DUF1264-domain-containing protein</fullName>
    </submittedName>
</protein>
<proteinExistence type="inferred from homology"/>
<evidence type="ECO:0000256" key="1">
    <source>
        <dbReference type="ARBA" id="ARBA00009740"/>
    </source>
</evidence>
<comment type="similarity">
    <text evidence="1">Belongs to the OBAP family.</text>
</comment>
<accession>A0A370P4S9</accession>
<dbReference type="Pfam" id="PF06884">
    <property type="entry name" value="DUF1264"/>
    <property type="match status" value="1"/>
</dbReference>
<reference evidence="2 3" key="1">
    <citation type="submission" date="2018-07" db="EMBL/GenBank/DDBJ databases">
        <title>Section-level genome sequencing of Aspergillus section Nigri to investigate inter- and intra-species variation.</title>
        <authorList>
            <consortium name="DOE Joint Genome Institute"/>
            <person name="Vesth T.C."/>
            <person name="Nybo J.L."/>
            <person name="Theobald S."/>
            <person name="Frisvad J.C."/>
            <person name="Larsen T.O."/>
            <person name="Nielsen K.F."/>
            <person name="Hoof J.B."/>
            <person name="Brandl J."/>
            <person name="Salamov A."/>
            <person name="Riley R."/>
            <person name="Gladden J.M."/>
            <person name="Phatale P."/>
            <person name="Nielsen M.T."/>
            <person name="Lyhne E.K."/>
            <person name="Kogle M.E."/>
            <person name="Strasser K."/>
            <person name="McDonnell E."/>
            <person name="Barry K."/>
            <person name="Clum A."/>
            <person name="Chen C."/>
            <person name="Nolan M."/>
            <person name="Sandor L."/>
            <person name="Kuo A."/>
            <person name="Lipzen A."/>
            <person name="Hainaut M."/>
            <person name="Drula E."/>
            <person name="Tsang A."/>
            <person name="Magnuson J.K."/>
            <person name="Henrissat B."/>
            <person name="Wiebenga A."/>
            <person name="Simmons B.A."/>
            <person name="Makela M.R."/>
            <person name="De vries R.P."/>
            <person name="Grigoriev I.V."/>
            <person name="Mortensen U.H."/>
            <person name="Baker S.E."/>
            <person name="Andersen M.R."/>
        </authorList>
    </citation>
    <scope>NUCLEOTIDE SEQUENCE [LARGE SCALE GENOMIC DNA]</scope>
    <source>
        <strain evidence="2 3">ATCC 13157</strain>
    </source>
</reference>
<keyword evidence="3" id="KW-1185">Reference proteome</keyword>
<organism evidence="2 3">
    <name type="scientific">Aspergillus phoenicis ATCC 13157</name>
    <dbReference type="NCBI Taxonomy" id="1353007"/>
    <lineage>
        <taxon>Eukaryota</taxon>
        <taxon>Fungi</taxon>
        <taxon>Dikarya</taxon>
        <taxon>Ascomycota</taxon>
        <taxon>Pezizomycotina</taxon>
        <taxon>Eurotiomycetes</taxon>
        <taxon>Eurotiomycetidae</taxon>
        <taxon>Eurotiales</taxon>
        <taxon>Aspergillaceae</taxon>
        <taxon>Aspergillus</taxon>
    </lineage>
</organism>
<evidence type="ECO:0000313" key="2">
    <source>
        <dbReference type="EMBL" id="RDK36865.1"/>
    </source>
</evidence>
<dbReference type="EMBL" id="KZ851875">
    <property type="protein sequence ID" value="RDK36865.1"/>
    <property type="molecule type" value="Genomic_DNA"/>
</dbReference>
<evidence type="ECO:0000313" key="3">
    <source>
        <dbReference type="Proteomes" id="UP000254937"/>
    </source>
</evidence>
<sequence>MTTETTDGLPGTAKTTKSQVLEAGASAIQDFTPVKHICAHLNAFHVYASDKTRCVEANHYCSHITEDLRQCLLYDSTAPNARLLGIEYMITPKLFATLPAEEKKLWHTHVYEVSSGMLIMPAPAMVPNAVWEAAETAEMKDIVPLYGKTYHFWQVDRGDPVPMGAPELMASFTSEERVKLACPGGLGELVKGRDERFGTDYRAKAEKRKGLEKESEGKMIEGEFIPFYLFLCWVRMGCGRIELGSYDMMLATCEDNDIKVWMCPIGTTQFSIPIIKWGPSRAIVQGIPPSSDEMYILIASLSTLTRSGV</sequence>
<dbReference type="Proteomes" id="UP000254937">
    <property type="component" value="Unassembled WGS sequence"/>
</dbReference>
<gene>
    <name evidence="2" type="ORF">M752DRAFT_322096</name>
</gene>
<dbReference type="InterPro" id="IPR010686">
    <property type="entry name" value="OBAP-like"/>
</dbReference>
<dbReference type="PANTHER" id="PTHR31360:SF0">
    <property type="entry name" value="OIL BODY-ASSOCIATED PROTEIN 1B"/>
    <property type="match status" value="1"/>
</dbReference>
<dbReference type="AlphaFoldDB" id="A0A370P4S9"/>